<sequence length="676" mass="75061">MKPNSTPLRFRQVHLDFHTSPAISGIGSRFDKKRWQAMLREAAVDSITLFSKCHHGWSYHPTKVGRTHPGLSFDLLRAQYDACKEIGVNAPIYLSAGLDNVMSHEHPEWREIDADGRVVGAPPLQAGFHKMDFLSPYLDYLCDQIAETARLFPDCDGIFLDIVSPFPGCSRWALDHMAKLGLDPRDESHRRRCAEDAFRIYCEKTNAAARVQRADMPVFHNSGHIPRGRRDLLAYQSRLELESLPTGGWGYDHFPESAAYVSQLGLSYLGMTGKFHTTWGEFGGLKHPNALKYECAAMLAFGARCSVGDQLHPDGALDESTYAIIGAAYRDVRDKEPWCANARPVAQIAVLSSESEHPGTTRHNASDTGAVRVLLEEHHAFAMVDRDSDWSPYEVVVFPDDIRVDAALEKKTRAFLGAGGKLFLTGESGLRADGSGFAFDIGAGWDGASEYNPEYILPRAGLRPDFMSTPFVVYPRSQRIRVTTGESLGDVHEPWFNRTFEHFCSHQHAPFRREPSGRAAGVRKGGILCLAHAAFTGYRTHGQAVYRHFIGACLRLLLDGRDLIRTSLPSTARVTLARQEKQNRHIAHLLYANTVSRGGAFKLDGGNANISGDGIEIIEDLTPLFDVRLAVRLPAPPARVTLEPQGREIPFETGADGRTVVTVPRLECHQMVVFHQ</sequence>
<dbReference type="InterPro" id="IPR029062">
    <property type="entry name" value="Class_I_gatase-like"/>
</dbReference>
<accession>A0A178IL86</accession>
<name>A0A178IL86_9BACT</name>
<dbReference type="Gene3D" id="3.40.50.880">
    <property type="match status" value="1"/>
</dbReference>
<evidence type="ECO:0008006" key="3">
    <source>
        <dbReference type="Google" id="ProtNLM"/>
    </source>
</evidence>
<dbReference type="Gene3D" id="3.20.20.80">
    <property type="entry name" value="Glycosidases"/>
    <property type="match status" value="1"/>
</dbReference>
<dbReference type="AlphaFoldDB" id="A0A178IL86"/>
<dbReference type="EMBL" id="LRRQ01000054">
    <property type="protein sequence ID" value="OAM90590.1"/>
    <property type="molecule type" value="Genomic_DNA"/>
</dbReference>
<dbReference type="CDD" id="cd03143">
    <property type="entry name" value="A4_beta-galactosidase_middle_domain"/>
    <property type="match status" value="1"/>
</dbReference>
<gene>
    <name evidence="1" type="ORF">AW736_07300</name>
</gene>
<protein>
    <recommendedName>
        <fullName evidence="3">Beta-galactosidase</fullName>
    </recommendedName>
</protein>
<keyword evidence="2" id="KW-1185">Reference proteome</keyword>
<reference evidence="1 2" key="1">
    <citation type="submission" date="2016-01" db="EMBL/GenBank/DDBJ databases">
        <title>High potential of lignocellulose degradation of a new Verrucomicrobia species.</title>
        <authorList>
            <person name="Wang Y."/>
            <person name="Shi Y."/>
            <person name="Qiu Z."/>
            <person name="Liu S."/>
            <person name="Yang H."/>
        </authorList>
    </citation>
    <scope>NUCLEOTIDE SEQUENCE [LARGE SCALE GENOMIC DNA]</scope>
    <source>
        <strain evidence="1 2">TSB47</strain>
    </source>
</reference>
<dbReference type="InterPro" id="IPR017853">
    <property type="entry name" value="GH"/>
</dbReference>
<dbReference type="Proteomes" id="UP000078486">
    <property type="component" value="Unassembled WGS sequence"/>
</dbReference>
<dbReference type="SUPFAM" id="SSF51445">
    <property type="entry name" value="(Trans)glycosidases"/>
    <property type="match status" value="1"/>
</dbReference>
<comment type="caution">
    <text evidence="1">The sequence shown here is derived from an EMBL/GenBank/DDBJ whole genome shotgun (WGS) entry which is preliminary data.</text>
</comment>
<dbReference type="RefSeq" id="WP_068769520.1">
    <property type="nucleotide sequence ID" value="NZ_CP109796.1"/>
</dbReference>
<dbReference type="STRING" id="1184151.AW736_07300"/>
<dbReference type="InterPro" id="IPR028212">
    <property type="entry name" value="GHL6"/>
</dbReference>
<organism evidence="1 2">
    <name type="scientific">Termitidicoccus mucosus</name>
    <dbReference type="NCBI Taxonomy" id="1184151"/>
    <lineage>
        <taxon>Bacteria</taxon>
        <taxon>Pseudomonadati</taxon>
        <taxon>Verrucomicrobiota</taxon>
        <taxon>Opitutia</taxon>
        <taxon>Opitutales</taxon>
        <taxon>Opitutaceae</taxon>
        <taxon>Termitidicoccus</taxon>
    </lineage>
</organism>
<proteinExistence type="predicted"/>
<evidence type="ECO:0000313" key="2">
    <source>
        <dbReference type="Proteomes" id="UP000078486"/>
    </source>
</evidence>
<evidence type="ECO:0000313" key="1">
    <source>
        <dbReference type="EMBL" id="OAM90590.1"/>
    </source>
</evidence>
<dbReference type="Pfam" id="PF14871">
    <property type="entry name" value="GHL6"/>
    <property type="match status" value="1"/>
</dbReference>